<gene>
    <name evidence="2" type="ORF">OBE_09414</name>
</gene>
<dbReference type="AlphaFoldDB" id="K1T0N8"/>
<comment type="caution">
    <text evidence="2">The sequence shown here is derived from an EMBL/GenBank/DDBJ whole genome shotgun (WGS) entry which is preliminary data.</text>
</comment>
<keyword evidence="1" id="KW-1133">Transmembrane helix</keyword>
<keyword evidence="1" id="KW-0812">Transmembrane</keyword>
<evidence type="ECO:0000256" key="1">
    <source>
        <dbReference type="SAM" id="Phobius"/>
    </source>
</evidence>
<proteinExistence type="predicted"/>
<feature type="transmembrane region" description="Helical" evidence="1">
    <location>
        <begin position="7"/>
        <end position="28"/>
    </location>
</feature>
<protein>
    <submittedName>
        <fullName evidence="2">Uncharacterized protein</fullName>
    </submittedName>
</protein>
<reference evidence="2" key="1">
    <citation type="journal article" date="2013" name="Environ. Microbiol.">
        <title>Microbiota from the distal guts of lean and obese adolescents exhibit partial functional redundancy besides clear differences in community structure.</title>
        <authorList>
            <person name="Ferrer M."/>
            <person name="Ruiz A."/>
            <person name="Lanza F."/>
            <person name="Haange S.B."/>
            <person name="Oberbach A."/>
            <person name="Till H."/>
            <person name="Bargiela R."/>
            <person name="Campoy C."/>
            <person name="Segura M.T."/>
            <person name="Richter M."/>
            <person name="von Bergen M."/>
            <person name="Seifert J."/>
            <person name="Suarez A."/>
        </authorList>
    </citation>
    <scope>NUCLEOTIDE SEQUENCE</scope>
</reference>
<sequence length="149" mass="17185">MKFLKEHAKLIAIVVIFVLAVIILFSIYNSIFLNNSSKYGDRLTGIDEVKVTSNLEKEIKENIKTLDITKSVEIEESGKIINVIALVNDDIEVNKSKEIGNKVIEKLSDKQKKYFDVQIFIKKSSKDEKFPIIGYKHHNKDNITWTKDR</sequence>
<evidence type="ECO:0000313" key="2">
    <source>
        <dbReference type="EMBL" id="EKC59600.1"/>
    </source>
</evidence>
<dbReference type="EMBL" id="AJWZ01006497">
    <property type="protein sequence ID" value="EKC59600.1"/>
    <property type="molecule type" value="Genomic_DNA"/>
</dbReference>
<organism evidence="2">
    <name type="scientific">human gut metagenome</name>
    <dbReference type="NCBI Taxonomy" id="408170"/>
    <lineage>
        <taxon>unclassified sequences</taxon>
        <taxon>metagenomes</taxon>
        <taxon>organismal metagenomes</taxon>
    </lineage>
</organism>
<name>K1T0N8_9ZZZZ</name>
<accession>K1T0N8</accession>
<keyword evidence="1" id="KW-0472">Membrane</keyword>